<dbReference type="STRING" id="249408.BOO71_0001810"/>
<sequence length="56" mass="6112">MQGGLLAAPLTYGQDETPAELVSSLSQLLRPDCSRRQQKGSAPCWFTGCKRQICIT</sequence>
<accession>A0A1U7P3Q7</accession>
<proteinExistence type="predicted"/>
<name>A0A1U7P3Q7_9DEIO</name>
<gene>
    <name evidence="1" type="ORF">BOO71_0001810</name>
</gene>
<reference evidence="1 2" key="1">
    <citation type="submission" date="2017-01" db="EMBL/GenBank/DDBJ databases">
        <title>Genome Analysis of Deinococcus marmoris KOPRI26562.</title>
        <authorList>
            <person name="Kim J.H."/>
            <person name="Oh H.-M."/>
        </authorList>
    </citation>
    <scope>NUCLEOTIDE SEQUENCE [LARGE SCALE GENOMIC DNA]</scope>
    <source>
        <strain evidence="1 2">KOPRI26562</strain>
    </source>
</reference>
<protein>
    <submittedName>
        <fullName evidence="1">Uncharacterized protein</fullName>
    </submittedName>
</protein>
<organism evidence="1 2">
    <name type="scientific">Deinococcus marmoris</name>
    <dbReference type="NCBI Taxonomy" id="249408"/>
    <lineage>
        <taxon>Bacteria</taxon>
        <taxon>Thermotogati</taxon>
        <taxon>Deinococcota</taxon>
        <taxon>Deinococci</taxon>
        <taxon>Deinococcales</taxon>
        <taxon>Deinococcaceae</taxon>
        <taxon>Deinococcus</taxon>
    </lineage>
</organism>
<comment type="caution">
    <text evidence="1">The sequence shown here is derived from an EMBL/GenBank/DDBJ whole genome shotgun (WGS) entry which is preliminary data.</text>
</comment>
<dbReference type="AlphaFoldDB" id="A0A1U7P3Q7"/>
<dbReference type="Proteomes" id="UP000186607">
    <property type="component" value="Unassembled WGS sequence"/>
</dbReference>
<evidence type="ECO:0000313" key="1">
    <source>
        <dbReference type="EMBL" id="OLV19815.1"/>
    </source>
</evidence>
<keyword evidence="2" id="KW-1185">Reference proteome</keyword>
<dbReference type="EMBL" id="MSTI01000020">
    <property type="protein sequence ID" value="OLV19815.1"/>
    <property type="molecule type" value="Genomic_DNA"/>
</dbReference>
<evidence type="ECO:0000313" key="2">
    <source>
        <dbReference type="Proteomes" id="UP000186607"/>
    </source>
</evidence>